<evidence type="ECO:0000256" key="1">
    <source>
        <dbReference type="ARBA" id="ARBA00006089"/>
    </source>
</evidence>
<reference evidence="14 15" key="1">
    <citation type="submission" date="2015-03" db="EMBL/GenBank/DDBJ databases">
        <authorList>
            <person name="Morales-Cruz A."/>
            <person name="Amrine K.C."/>
            <person name="Cantu D."/>
        </authorList>
    </citation>
    <scope>NUCLEOTIDE SEQUENCE [LARGE SCALE GENOMIC DNA]</scope>
    <source>
        <strain evidence="14">DS831</strain>
    </source>
</reference>
<keyword evidence="7" id="KW-0325">Glycoprotein</keyword>
<evidence type="ECO:0000256" key="11">
    <source>
        <dbReference type="PIRSR" id="PIRSR601621-4"/>
    </source>
</evidence>
<dbReference type="PROSITE" id="PS50873">
    <property type="entry name" value="PEROXIDASE_4"/>
    <property type="match status" value="1"/>
</dbReference>
<dbReference type="Gene3D" id="1.10.520.10">
    <property type="match status" value="1"/>
</dbReference>
<feature type="site" description="Transition state stabilizer" evidence="10">
    <location>
        <position position="135"/>
    </location>
</feature>
<dbReference type="PRINTS" id="PR00458">
    <property type="entry name" value="PEROXIDASE"/>
</dbReference>
<dbReference type="PRINTS" id="PR00462">
    <property type="entry name" value="LIGNINASE"/>
</dbReference>
<feature type="chain" id="PRO_5006986732" description="Peroxidase" evidence="12">
    <location>
        <begin position="22"/>
        <end position="380"/>
    </location>
</feature>
<dbReference type="GO" id="GO:0034599">
    <property type="term" value="P:cellular response to oxidative stress"/>
    <property type="evidence" value="ECO:0007669"/>
    <property type="project" value="InterPro"/>
</dbReference>
<comment type="similarity">
    <text evidence="1 12">Belongs to the peroxidase family. Ligninase subfamily.</text>
</comment>
<feature type="binding site" evidence="9">
    <location>
        <position position="286"/>
    </location>
    <ligand>
        <name>Ca(2+)</name>
        <dbReference type="ChEBI" id="CHEBI:29108"/>
        <label>2</label>
    </ligand>
</feature>
<dbReference type="Pfam" id="PF00141">
    <property type="entry name" value="peroxidase"/>
    <property type="match status" value="1"/>
</dbReference>
<protein>
    <recommendedName>
        <fullName evidence="12">Peroxidase</fullName>
        <ecNumber evidence="12">1.11.1.-</ecNumber>
    </recommendedName>
</protein>
<evidence type="ECO:0000259" key="13">
    <source>
        <dbReference type="PROSITE" id="PS50873"/>
    </source>
</evidence>
<dbReference type="GO" id="GO:0004601">
    <property type="term" value="F:peroxidase activity"/>
    <property type="evidence" value="ECO:0007669"/>
    <property type="project" value="UniProtKB-KW"/>
</dbReference>
<evidence type="ECO:0000256" key="2">
    <source>
        <dbReference type="ARBA" id="ARBA00022559"/>
    </source>
</evidence>
<dbReference type="InterPro" id="IPR002016">
    <property type="entry name" value="Haem_peroxidase"/>
</dbReference>
<dbReference type="EMBL" id="LAQI01000022">
    <property type="protein sequence ID" value="KKY27292.1"/>
    <property type="molecule type" value="Genomic_DNA"/>
</dbReference>
<dbReference type="GO" id="GO:0042744">
    <property type="term" value="P:hydrogen peroxide catabolic process"/>
    <property type="evidence" value="ECO:0007669"/>
    <property type="project" value="TreeGrafter"/>
</dbReference>
<evidence type="ECO:0000256" key="7">
    <source>
        <dbReference type="ARBA" id="ARBA00023180"/>
    </source>
</evidence>
<evidence type="ECO:0000256" key="12">
    <source>
        <dbReference type="RuleBase" id="RU363051"/>
    </source>
</evidence>
<feature type="binding site" evidence="9">
    <location>
        <position position="153"/>
    </location>
    <ligand>
        <name>Ca(2+)</name>
        <dbReference type="ChEBI" id="CHEBI:29108"/>
        <label>1</label>
    </ligand>
</feature>
<evidence type="ECO:0000256" key="4">
    <source>
        <dbReference type="ARBA" id="ARBA00022723"/>
    </source>
</evidence>
<name>A0A0G2EXD8_9PEZI</name>
<evidence type="ECO:0000256" key="8">
    <source>
        <dbReference type="PIRSR" id="PIRSR601621-1"/>
    </source>
</evidence>
<reference evidence="14 15" key="2">
    <citation type="submission" date="2015-05" db="EMBL/GenBank/DDBJ databases">
        <title>Distinctive expansion of gene families associated with plant cell wall degradation and secondary metabolism in the genomes of grapevine trunk pathogens.</title>
        <authorList>
            <person name="Lawrence D.P."/>
            <person name="Travadon R."/>
            <person name="Rolshausen P.E."/>
            <person name="Baumgartner K."/>
        </authorList>
    </citation>
    <scope>NUCLEOTIDE SEQUENCE [LARGE SCALE GENOMIC DNA]</scope>
    <source>
        <strain evidence="14">DS831</strain>
    </source>
</reference>
<dbReference type="InterPro" id="IPR001621">
    <property type="entry name" value="Ligninase"/>
</dbReference>
<feature type="binding site" evidence="9">
    <location>
        <position position="262"/>
    </location>
    <ligand>
        <name>Ca(2+)</name>
        <dbReference type="ChEBI" id="CHEBI:29108"/>
        <label>2</label>
    </ligand>
</feature>
<comment type="cofactor">
    <cofactor evidence="9">
        <name>heme b</name>
        <dbReference type="ChEBI" id="CHEBI:60344"/>
    </cofactor>
    <text evidence="9">Binds 1 heme b (iron(II)-protoporphyrin IX) group per subunit.</text>
</comment>
<proteinExistence type="inferred from homology"/>
<dbReference type="Proteomes" id="UP000034182">
    <property type="component" value="Unassembled WGS sequence"/>
</dbReference>
<evidence type="ECO:0000256" key="3">
    <source>
        <dbReference type="ARBA" id="ARBA00022617"/>
    </source>
</evidence>
<feature type="active site" description="Proton acceptor" evidence="8">
    <location>
        <position position="139"/>
    </location>
</feature>
<keyword evidence="9 12" id="KW-0106">Calcium</keyword>
<gene>
    <name evidence="14" type="ORF">UCDDS831_g00862</name>
</gene>
<sequence>MKFSAVVSSIALTVLIQPAVAHPGMANLVQEIRARQDADTTVVVDLNADGDADPEMIGDLATVGATTPVGTSIYNILTGAESGETQAAGYIPPLFGTKACKKDTCCAWSYVSAELSLLFTGPTGRCNKWARAAIRLGFHDAGTWSKSTWGGADGSIVLSGTEINRAENNGLQDIIGKMITVQKHWGVGMADLIQFAAVHAVVTCPLGPRIRFFAGRQDNSTKAGGPDGLLPGVNDSADKLIQLFQDKTISPHELAALVGAHTASQQSFVDPSKAGAPQDSTPGVWDVRFYNQTTSNTVPKKVFRFASDVVLANDSRVQDEWVQFTDPVKGQKHWNEDYATAYTRLSLLGVNNINNMTECSKVLPAQRIKFPDAWNLFIDQ</sequence>
<dbReference type="SMR" id="A0A0G2EXD8"/>
<dbReference type="PANTHER" id="PTHR31356:SF66">
    <property type="entry name" value="CATALASE-PEROXIDASE"/>
    <property type="match status" value="1"/>
</dbReference>
<feature type="binding site" evidence="9">
    <location>
        <position position="279"/>
    </location>
    <ligand>
        <name>Ca(2+)</name>
        <dbReference type="ChEBI" id="CHEBI:29108"/>
        <label>2</label>
    </ligand>
</feature>
<dbReference type="EC" id="1.11.1.-" evidence="12"/>
<dbReference type="FunFam" id="1.10.520.10:FF:000021">
    <property type="entry name" value="Peroxidase"/>
    <property type="match status" value="1"/>
</dbReference>
<evidence type="ECO:0000313" key="15">
    <source>
        <dbReference type="Proteomes" id="UP000034182"/>
    </source>
</evidence>
<dbReference type="PROSITE" id="PS00436">
    <property type="entry name" value="PEROXIDASE_2"/>
    <property type="match status" value="1"/>
</dbReference>
<keyword evidence="2 12" id="KW-0575">Peroxidase</keyword>
<dbReference type="PANTHER" id="PTHR31356">
    <property type="entry name" value="THYLAKOID LUMENAL 29 KDA PROTEIN, CHLOROPLASTIC-RELATED"/>
    <property type="match status" value="1"/>
</dbReference>
<dbReference type="GO" id="GO:0046872">
    <property type="term" value="F:metal ion binding"/>
    <property type="evidence" value="ECO:0007669"/>
    <property type="project" value="UniProtKB-UniRule"/>
</dbReference>
<comment type="cofactor">
    <cofactor evidence="9 12">
        <name>Ca(2+)</name>
        <dbReference type="ChEBI" id="CHEBI:29108"/>
    </cofactor>
    <text evidence="9 12">Binds 2 calcium ions per subunit.</text>
</comment>
<feature type="signal peptide" evidence="12">
    <location>
        <begin position="1"/>
        <end position="21"/>
    </location>
</feature>
<accession>A0A0G2EXD8</accession>
<feature type="binding site" evidence="9">
    <location>
        <position position="151"/>
    </location>
    <ligand>
        <name>Ca(2+)</name>
        <dbReference type="ChEBI" id="CHEBI:29108"/>
        <label>1</label>
    </ligand>
</feature>
<dbReference type="PeroxiBase" id="13960">
    <property type="entry name" value="DserCIIAA"/>
</dbReference>
<feature type="domain" description="Plant heme peroxidase family profile" evidence="13">
    <location>
        <begin position="187"/>
        <end position="363"/>
    </location>
</feature>
<keyword evidence="5 12" id="KW-0560">Oxidoreductase</keyword>
<keyword evidence="3 9" id="KW-0349">Heme</keyword>
<organism evidence="14 15">
    <name type="scientific">Diplodia seriata</name>
    <dbReference type="NCBI Taxonomy" id="420778"/>
    <lineage>
        <taxon>Eukaryota</taxon>
        <taxon>Fungi</taxon>
        <taxon>Dikarya</taxon>
        <taxon>Ascomycota</taxon>
        <taxon>Pezizomycotina</taxon>
        <taxon>Dothideomycetes</taxon>
        <taxon>Dothideomycetes incertae sedis</taxon>
        <taxon>Botryosphaeriales</taxon>
        <taxon>Botryosphaeriaceae</taxon>
        <taxon>Diplodia</taxon>
    </lineage>
</organism>
<keyword evidence="11" id="KW-1015">Disulfide bond</keyword>
<keyword evidence="12" id="KW-0732">Signal</keyword>
<evidence type="ECO:0000313" key="14">
    <source>
        <dbReference type="EMBL" id="KKY27292.1"/>
    </source>
</evidence>
<keyword evidence="6 9" id="KW-0408">Iron</keyword>
<feature type="binding site" evidence="9">
    <location>
        <position position="281"/>
    </location>
    <ligand>
        <name>Ca(2+)</name>
        <dbReference type="ChEBI" id="CHEBI:29108"/>
        <label>2</label>
    </ligand>
</feature>
<feature type="disulfide bond" evidence="11">
    <location>
        <begin position="126"/>
        <end position="204"/>
    </location>
</feature>
<dbReference type="GO" id="GO:0000302">
    <property type="term" value="P:response to reactive oxygen species"/>
    <property type="evidence" value="ECO:0007669"/>
    <property type="project" value="TreeGrafter"/>
</dbReference>
<feature type="binding site" evidence="9">
    <location>
        <position position="155"/>
    </location>
    <ligand>
        <name>Ca(2+)</name>
        <dbReference type="ChEBI" id="CHEBI:29108"/>
        <label>1</label>
    </ligand>
</feature>
<dbReference type="SUPFAM" id="SSF48113">
    <property type="entry name" value="Heme-dependent peroxidases"/>
    <property type="match status" value="1"/>
</dbReference>
<dbReference type="InterPro" id="IPR010255">
    <property type="entry name" value="Haem_peroxidase_sf"/>
</dbReference>
<evidence type="ECO:0000256" key="5">
    <source>
        <dbReference type="ARBA" id="ARBA00023002"/>
    </source>
</evidence>
<evidence type="ECO:0000256" key="9">
    <source>
        <dbReference type="PIRSR" id="PIRSR601621-2"/>
    </source>
</evidence>
<dbReference type="Gene3D" id="1.10.420.10">
    <property type="entry name" value="Peroxidase, domain 2"/>
    <property type="match status" value="1"/>
</dbReference>
<dbReference type="InterPro" id="IPR044831">
    <property type="entry name" value="Ccp1-like"/>
</dbReference>
<evidence type="ECO:0000256" key="10">
    <source>
        <dbReference type="PIRSR" id="PIRSR601621-3"/>
    </source>
</evidence>
<dbReference type="AlphaFoldDB" id="A0A0G2EXD8"/>
<feature type="binding site" evidence="9">
    <location>
        <position position="140"/>
    </location>
    <ligand>
        <name>Ca(2+)</name>
        <dbReference type="ChEBI" id="CHEBI:29108"/>
        <label>1</label>
    </ligand>
</feature>
<keyword evidence="4 9" id="KW-0479">Metal-binding</keyword>
<dbReference type="GO" id="GO:0020037">
    <property type="term" value="F:heme binding"/>
    <property type="evidence" value="ECO:0007669"/>
    <property type="project" value="UniProtKB-UniRule"/>
</dbReference>
<feature type="binding site" description="axial binding residue" evidence="9">
    <location>
        <position position="261"/>
    </location>
    <ligand>
        <name>heme b</name>
        <dbReference type="ChEBI" id="CHEBI:60344"/>
    </ligand>
    <ligandPart>
        <name>Fe</name>
        <dbReference type="ChEBI" id="CHEBI:18248"/>
    </ligandPart>
</feature>
<dbReference type="InterPro" id="IPR019794">
    <property type="entry name" value="Peroxidases_AS"/>
</dbReference>
<evidence type="ECO:0000256" key="6">
    <source>
        <dbReference type="ARBA" id="ARBA00023004"/>
    </source>
</evidence>
<comment type="caution">
    <text evidence="14">The sequence shown here is derived from an EMBL/GenBank/DDBJ whole genome shotgun (WGS) entry which is preliminary data.</text>
</comment>
<feature type="disulfide bond" evidence="11">
    <location>
        <begin position="105"/>
        <end position="359"/>
    </location>
</feature>